<dbReference type="RefSeq" id="WP_174405501.1">
    <property type="nucleotide sequence ID" value="NZ_BLVO01000013.1"/>
</dbReference>
<dbReference type="Gene3D" id="2.60.450.10">
    <property type="entry name" value="Lipopolysaccharide (LPS) transport protein A like domain"/>
    <property type="match status" value="1"/>
</dbReference>
<dbReference type="PANTHER" id="PTHR36504">
    <property type="entry name" value="LIPOPOLYSACCHARIDE EXPORT SYSTEM PROTEIN LPTA"/>
    <property type="match status" value="1"/>
</dbReference>
<keyword evidence="1 2" id="KW-0732">Signal</keyword>
<dbReference type="InterPro" id="IPR005653">
    <property type="entry name" value="OstA-like_N"/>
</dbReference>
<evidence type="ECO:0000256" key="2">
    <source>
        <dbReference type="SAM" id="SignalP"/>
    </source>
</evidence>
<reference evidence="4 5" key="1">
    <citation type="submission" date="2020-05" db="EMBL/GenBank/DDBJ databases">
        <title>Draft genome sequence of Desulfovibrio sp. strain HN2T.</title>
        <authorList>
            <person name="Ueno A."/>
            <person name="Tamazawa S."/>
            <person name="Tamamura S."/>
            <person name="Murakami T."/>
            <person name="Kiyama T."/>
            <person name="Inomata H."/>
            <person name="Amano Y."/>
            <person name="Miyakawa K."/>
            <person name="Tamaki H."/>
            <person name="Naganuma T."/>
            <person name="Kaneko K."/>
        </authorList>
    </citation>
    <scope>NUCLEOTIDE SEQUENCE [LARGE SCALE GENOMIC DNA]</scope>
    <source>
        <strain evidence="4 5">HN2</strain>
    </source>
</reference>
<feature type="chain" id="PRO_5029856023" description="Organic solvent tolerance-like N-terminal domain-containing protein" evidence="2">
    <location>
        <begin position="24"/>
        <end position="178"/>
    </location>
</feature>
<dbReference type="GO" id="GO:0017089">
    <property type="term" value="F:glycolipid transfer activity"/>
    <property type="evidence" value="ECO:0007669"/>
    <property type="project" value="TreeGrafter"/>
</dbReference>
<dbReference type="PANTHER" id="PTHR36504:SF1">
    <property type="entry name" value="LIPOPOLYSACCHARIDE EXPORT SYSTEM PROTEIN LPTA"/>
    <property type="match status" value="1"/>
</dbReference>
<proteinExistence type="predicted"/>
<dbReference type="Proteomes" id="UP000503840">
    <property type="component" value="Unassembled WGS sequence"/>
</dbReference>
<dbReference type="InterPro" id="IPR052037">
    <property type="entry name" value="LPS_export_LptA"/>
</dbReference>
<organism evidence="4 5">
    <name type="scientific">Desulfovibrio subterraneus</name>
    <dbReference type="NCBI Taxonomy" id="2718620"/>
    <lineage>
        <taxon>Bacteria</taxon>
        <taxon>Pseudomonadati</taxon>
        <taxon>Thermodesulfobacteriota</taxon>
        <taxon>Desulfovibrionia</taxon>
        <taxon>Desulfovibrionales</taxon>
        <taxon>Desulfovibrionaceae</taxon>
        <taxon>Desulfovibrio</taxon>
    </lineage>
</organism>
<evidence type="ECO:0000259" key="3">
    <source>
        <dbReference type="Pfam" id="PF03968"/>
    </source>
</evidence>
<dbReference type="GO" id="GO:0015920">
    <property type="term" value="P:lipopolysaccharide transport"/>
    <property type="evidence" value="ECO:0007669"/>
    <property type="project" value="TreeGrafter"/>
</dbReference>
<dbReference type="GO" id="GO:0009279">
    <property type="term" value="C:cell outer membrane"/>
    <property type="evidence" value="ECO:0007669"/>
    <property type="project" value="TreeGrafter"/>
</dbReference>
<protein>
    <recommendedName>
        <fullName evidence="3">Organic solvent tolerance-like N-terminal domain-containing protein</fullName>
    </recommendedName>
</protein>
<sequence>MLRISRWLMAFCLVMLFAGVVHTAQEGEMVPIKVTSDKLSYDATGQKVTFEGNVHVTHPDAQLWSKKIVILLTADDAKAKTKSEDDSAMDPGQIDKIIAEGDVRVKMTDGKTGNCQKATYNLGTGILVMEGSPVLTDGPNSIQGDIINFYVKENKSEVIGSSALPVEALFSAPKRTKK</sequence>
<dbReference type="GO" id="GO:0030288">
    <property type="term" value="C:outer membrane-bounded periplasmic space"/>
    <property type="evidence" value="ECO:0007669"/>
    <property type="project" value="TreeGrafter"/>
</dbReference>
<evidence type="ECO:0000313" key="4">
    <source>
        <dbReference type="EMBL" id="GFM33846.1"/>
    </source>
</evidence>
<name>A0A7J0BJG0_9BACT</name>
<dbReference type="AlphaFoldDB" id="A0A7J0BJG0"/>
<comment type="caution">
    <text evidence="4">The sequence shown here is derived from an EMBL/GenBank/DDBJ whole genome shotgun (WGS) entry which is preliminary data.</text>
</comment>
<dbReference type="Pfam" id="PF03968">
    <property type="entry name" value="LptD_N"/>
    <property type="match status" value="1"/>
</dbReference>
<keyword evidence="5" id="KW-1185">Reference proteome</keyword>
<dbReference type="EMBL" id="BLVO01000013">
    <property type="protein sequence ID" value="GFM33846.1"/>
    <property type="molecule type" value="Genomic_DNA"/>
</dbReference>
<feature type="signal peptide" evidence="2">
    <location>
        <begin position="1"/>
        <end position="23"/>
    </location>
</feature>
<accession>A0A7J0BJG0</accession>
<evidence type="ECO:0000256" key="1">
    <source>
        <dbReference type="ARBA" id="ARBA00022729"/>
    </source>
</evidence>
<feature type="domain" description="Organic solvent tolerance-like N-terminal" evidence="3">
    <location>
        <begin position="33"/>
        <end position="154"/>
    </location>
</feature>
<evidence type="ECO:0000313" key="5">
    <source>
        <dbReference type="Proteomes" id="UP000503840"/>
    </source>
</evidence>
<gene>
    <name evidence="4" type="ORF">DSM101010T_22110</name>
</gene>